<sequence>MDNGYHCLVTARASFATVLPCAHHAVQDAFAVFLTYPLSPEDHFPGLQRVHRSTRRLRGHVWCAPGDLTAAARSGGPAIRQGSPPTHYPRVPGVPKPNRQPQLRCRQFGLPNSYSLWLPRFACRAELSAPLGQSAARLLPRAASFPRIFGQLTSPGAGIEHSMRPLKATPPPCFSASDPRSHAFQLVEAGMPRKTPKRQTVAQLLNAMGPPLGNSQPSKEIIDRQTNYVV</sequence>
<name>A0A0F4YJK3_RASE3</name>
<protein>
    <submittedName>
        <fullName evidence="2">Uncharacterized protein</fullName>
    </submittedName>
</protein>
<accession>A0A0F4YJK3</accession>
<dbReference type="AlphaFoldDB" id="A0A0F4YJK3"/>
<keyword evidence="3" id="KW-1185">Reference proteome</keyword>
<dbReference type="EMBL" id="LASV01000452">
    <property type="protein sequence ID" value="KKA18472.1"/>
    <property type="molecule type" value="Genomic_DNA"/>
</dbReference>
<feature type="region of interest" description="Disordered" evidence="1">
    <location>
        <begin position="209"/>
        <end position="230"/>
    </location>
</feature>
<evidence type="ECO:0000256" key="1">
    <source>
        <dbReference type="SAM" id="MobiDB-lite"/>
    </source>
</evidence>
<evidence type="ECO:0000313" key="2">
    <source>
        <dbReference type="EMBL" id="KKA18472.1"/>
    </source>
</evidence>
<comment type="caution">
    <text evidence="2">The sequence shown here is derived from an EMBL/GenBank/DDBJ whole genome shotgun (WGS) entry which is preliminary data.</text>
</comment>
<dbReference type="RefSeq" id="XP_013325084.1">
    <property type="nucleotide sequence ID" value="XM_013469630.1"/>
</dbReference>
<organism evidence="2 3">
    <name type="scientific">Rasamsonia emersonii (strain ATCC 16479 / CBS 393.64 / IMI 116815)</name>
    <dbReference type="NCBI Taxonomy" id="1408163"/>
    <lineage>
        <taxon>Eukaryota</taxon>
        <taxon>Fungi</taxon>
        <taxon>Dikarya</taxon>
        <taxon>Ascomycota</taxon>
        <taxon>Pezizomycotina</taxon>
        <taxon>Eurotiomycetes</taxon>
        <taxon>Eurotiomycetidae</taxon>
        <taxon>Eurotiales</taxon>
        <taxon>Trichocomaceae</taxon>
        <taxon>Rasamsonia</taxon>
    </lineage>
</organism>
<gene>
    <name evidence="2" type="ORF">T310_7569</name>
</gene>
<dbReference type="Proteomes" id="UP000053958">
    <property type="component" value="Unassembled WGS sequence"/>
</dbReference>
<feature type="region of interest" description="Disordered" evidence="1">
    <location>
        <begin position="73"/>
        <end position="94"/>
    </location>
</feature>
<proteinExistence type="predicted"/>
<evidence type="ECO:0000313" key="3">
    <source>
        <dbReference type="Proteomes" id="UP000053958"/>
    </source>
</evidence>
<dbReference type="GeneID" id="25319840"/>
<feature type="compositionally biased region" description="Polar residues" evidence="1">
    <location>
        <begin position="213"/>
        <end position="230"/>
    </location>
</feature>
<reference evidence="2 3" key="1">
    <citation type="submission" date="2015-04" db="EMBL/GenBank/DDBJ databases">
        <authorList>
            <person name="Heijne W.H."/>
            <person name="Fedorova N.D."/>
            <person name="Nierman W.C."/>
            <person name="Vollebregt A.W."/>
            <person name="Zhao Z."/>
            <person name="Wu L."/>
            <person name="Kumar M."/>
            <person name="Stam H."/>
            <person name="van den Berg M.A."/>
            <person name="Pel H.J."/>
        </authorList>
    </citation>
    <scope>NUCLEOTIDE SEQUENCE [LARGE SCALE GENOMIC DNA]</scope>
    <source>
        <strain evidence="2 3">CBS 393.64</strain>
    </source>
</reference>